<keyword evidence="5" id="KW-0472">Membrane</keyword>
<dbReference type="RefSeq" id="WP_274688276.1">
    <property type="nucleotide sequence ID" value="NZ_JAPMOU010000007.1"/>
</dbReference>
<evidence type="ECO:0000313" key="13">
    <source>
        <dbReference type="Proteomes" id="UP001528823"/>
    </source>
</evidence>
<evidence type="ECO:0000256" key="4">
    <source>
        <dbReference type="ARBA" id="ARBA00019077"/>
    </source>
</evidence>
<comment type="subcellular location">
    <subcellularLocation>
        <location evidence="1">Cell envelope</location>
    </subcellularLocation>
    <subcellularLocation>
        <location evidence="9">Cell membrane</location>
    </subcellularLocation>
</comment>
<evidence type="ECO:0000256" key="3">
    <source>
        <dbReference type="ARBA" id="ARBA00012621"/>
    </source>
</evidence>
<comment type="caution">
    <text evidence="12">The sequence shown here is derived from an EMBL/GenBank/DDBJ whole genome shotgun (WGS) entry which is preliminary data.</text>
</comment>
<gene>
    <name evidence="12" type="primary">waaA</name>
    <name evidence="12" type="ORF">ORQ98_08030</name>
</gene>
<reference evidence="12 13" key="1">
    <citation type="submission" date="2022-11" db="EMBL/GenBank/DDBJ databases">
        <title>Spartinivicinus poritis sp. nov., isolated from scleractinian coral Porites lutea.</title>
        <authorList>
            <person name="Zhang G."/>
            <person name="Cai L."/>
            <person name="Wei Q."/>
        </authorList>
    </citation>
    <scope>NUCLEOTIDE SEQUENCE [LARGE SCALE GENOMIC DNA]</scope>
    <source>
        <strain evidence="12 13">A2-2</strain>
    </source>
</reference>
<dbReference type="Proteomes" id="UP001528823">
    <property type="component" value="Unassembled WGS sequence"/>
</dbReference>
<comment type="similarity">
    <text evidence="9">Belongs to the glycosyltransferase group 1 family.</text>
</comment>
<dbReference type="InterPro" id="IPR039901">
    <property type="entry name" value="Kdotransferase"/>
</dbReference>
<comment type="catalytic activity">
    <reaction evidence="8 9">
        <text>lipid IVA (E. coli) + CMP-3-deoxy-beta-D-manno-octulosonate = alpha-Kdo-(2-&gt;6)-lipid IVA (E. coli) + CMP + H(+)</text>
        <dbReference type="Rhea" id="RHEA:28066"/>
        <dbReference type="ChEBI" id="CHEBI:15378"/>
        <dbReference type="ChEBI" id="CHEBI:58603"/>
        <dbReference type="ChEBI" id="CHEBI:60364"/>
        <dbReference type="ChEBI" id="CHEBI:60377"/>
        <dbReference type="ChEBI" id="CHEBI:85987"/>
        <dbReference type="EC" id="2.4.99.12"/>
    </reaction>
</comment>
<keyword evidence="9" id="KW-1003">Cell membrane</keyword>
<comment type="pathway">
    <text evidence="2 9">Bacterial outer membrane biogenesis; LPS core biosynthesis.</text>
</comment>
<dbReference type="SUPFAM" id="SSF53756">
    <property type="entry name" value="UDP-Glycosyltransferase/glycogen phosphorylase"/>
    <property type="match status" value="1"/>
</dbReference>
<evidence type="ECO:0000256" key="6">
    <source>
        <dbReference type="ARBA" id="ARBA00022679"/>
    </source>
</evidence>
<keyword evidence="5" id="KW-0997">Cell inner membrane</keyword>
<keyword evidence="13" id="KW-1185">Reference proteome</keyword>
<evidence type="ECO:0000256" key="9">
    <source>
        <dbReference type="RuleBase" id="RU365103"/>
    </source>
</evidence>
<evidence type="ECO:0000256" key="2">
    <source>
        <dbReference type="ARBA" id="ARBA00004713"/>
    </source>
</evidence>
<comment type="function">
    <text evidence="9">Involved in lipopolysaccharide (LPS) biosynthesis. Catalyzes the transfer of 3-deoxy-D-manno-octulosonate (Kdo) residue(s) from CMP-Kdo to lipid IV(A), the tetraacyldisaccharide-1,4'-bisphosphate precursor of lipid A.</text>
</comment>
<evidence type="ECO:0000259" key="10">
    <source>
        <dbReference type="Pfam" id="PF00534"/>
    </source>
</evidence>
<name>A0ABT5U6D6_9GAMM</name>
<feature type="domain" description="Glycosyl transferase family 1" evidence="10">
    <location>
        <begin position="287"/>
        <end position="402"/>
    </location>
</feature>
<dbReference type="PANTHER" id="PTHR42755:SF1">
    <property type="entry name" value="3-DEOXY-D-MANNO-OCTULOSONIC ACID TRANSFERASE, MITOCHONDRIAL-RELATED"/>
    <property type="match status" value="1"/>
</dbReference>
<dbReference type="NCBIfam" id="NF004388">
    <property type="entry name" value="PRK05749.1-4"/>
    <property type="match status" value="1"/>
</dbReference>
<organism evidence="12 13">
    <name type="scientific">Spartinivicinus poritis</name>
    <dbReference type="NCBI Taxonomy" id="2994640"/>
    <lineage>
        <taxon>Bacteria</taxon>
        <taxon>Pseudomonadati</taxon>
        <taxon>Pseudomonadota</taxon>
        <taxon>Gammaproteobacteria</taxon>
        <taxon>Oceanospirillales</taxon>
        <taxon>Zooshikellaceae</taxon>
        <taxon>Spartinivicinus</taxon>
    </lineage>
</organism>
<keyword evidence="12" id="KW-0328">Glycosyltransferase</keyword>
<dbReference type="PANTHER" id="PTHR42755">
    <property type="entry name" value="3-DEOXY-MANNO-OCTULOSONATE CYTIDYLYLTRANSFERASE"/>
    <property type="match status" value="1"/>
</dbReference>
<keyword evidence="6 9" id="KW-0808">Transferase</keyword>
<dbReference type="InterPro" id="IPR001296">
    <property type="entry name" value="Glyco_trans_1"/>
</dbReference>
<evidence type="ECO:0000256" key="1">
    <source>
        <dbReference type="ARBA" id="ARBA00004196"/>
    </source>
</evidence>
<evidence type="ECO:0000313" key="12">
    <source>
        <dbReference type="EMBL" id="MDE1461917.1"/>
    </source>
</evidence>
<evidence type="ECO:0000256" key="8">
    <source>
        <dbReference type="ARBA" id="ARBA00049183"/>
    </source>
</evidence>
<dbReference type="EMBL" id="JAPMOU010000007">
    <property type="protein sequence ID" value="MDE1461917.1"/>
    <property type="molecule type" value="Genomic_DNA"/>
</dbReference>
<dbReference type="EC" id="2.4.99.12" evidence="3 9"/>
<dbReference type="InterPro" id="IPR007507">
    <property type="entry name" value="Glycos_transf_N"/>
</dbReference>
<protein>
    <recommendedName>
        <fullName evidence="4 9">3-deoxy-D-manno-octulosonic acid transferase</fullName>
        <shortName evidence="9">Kdo transferase</shortName>
        <ecNumber evidence="3 9">2.4.99.12</ecNumber>
    </recommendedName>
    <alternativeName>
        <fullName evidence="7 9">Lipid IV(A) 3-deoxy-D-manno-octulosonic acid transferase</fullName>
    </alternativeName>
</protein>
<sequence length="426" mass="47290">MNRLWYTLLFYCLLPFVLLRLSYRGLQAPAYRKRWGERFGFFTKPQLSEQPIWVHAVSVGETIAAIPLIKQIQQQYPECPLVVTTMTPTGSERVIALLGDQVFHVYAPYDLPGSVSRFLEKINPCLAVIMETELWPNLIHGCANKNVPVVVANARLSARSAKGYERFKKLVQPMLTEITQLAAQDQATADRFLSLGLSQSQLKVTGSIKFDIDSDPADQEKGEALRQSWLADGSRSVWVAASTHQGEDEIILTAHQQLLSTLPSALLVLVPRHPERFDEVAKLIEQQQLSYARRSDKQQVPSDTQVILGDTMGELKALYVAADVAFIGGSLLEGGGGHNMLEAAVWGKPLLSGPYVINFQEITDKLVNARGMKLVSNTNEIAEQLIKLLTDENQSRAVGSNALQVVEENRGALQHLLELISQNITH</sequence>
<dbReference type="InterPro" id="IPR038107">
    <property type="entry name" value="Glycos_transf_N_sf"/>
</dbReference>
<keyword evidence="9" id="KW-0448">Lipopolysaccharide biosynthesis</keyword>
<feature type="domain" description="3-deoxy-D-manno-octulosonic-acid transferase N-terminal" evidence="11">
    <location>
        <begin position="33"/>
        <end position="212"/>
    </location>
</feature>
<dbReference type="Pfam" id="PF04413">
    <property type="entry name" value="Glycos_transf_N"/>
    <property type="match status" value="1"/>
</dbReference>
<evidence type="ECO:0000259" key="11">
    <source>
        <dbReference type="Pfam" id="PF04413"/>
    </source>
</evidence>
<evidence type="ECO:0000256" key="7">
    <source>
        <dbReference type="ARBA" id="ARBA00031445"/>
    </source>
</evidence>
<proteinExistence type="inferred from homology"/>
<dbReference type="Gene3D" id="3.40.50.11720">
    <property type="entry name" value="3-Deoxy-D-manno-octulosonic-acid transferase, N-terminal domain"/>
    <property type="match status" value="1"/>
</dbReference>
<evidence type="ECO:0000256" key="5">
    <source>
        <dbReference type="ARBA" id="ARBA00022519"/>
    </source>
</evidence>
<dbReference type="Gene3D" id="3.40.50.2000">
    <property type="entry name" value="Glycogen Phosphorylase B"/>
    <property type="match status" value="1"/>
</dbReference>
<accession>A0ABT5U6D6</accession>
<dbReference type="GO" id="GO:0043842">
    <property type="term" value="F:Kdo transferase activity"/>
    <property type="evidence" value="ECO:0007669"/>
    <property type="project" value="UniProtKB-EC"/>
</dbReference>
<dbReference type="Pfam" id="PF00534">
    <property type="entry name" value="Glycos_transf_1"/>
    <property type="match status" value="1"/>
</dbReference>